<dbReference type="GO" id="GO:0033982">
    <property type="term" value="F:3-dehydro-L-gulonate-6-phosphate decarboxylase activity"/>
    <property type="evidence" value="ECO:0007669"/>
    <property type="project" value="TreeGrafter"/>
</dbReference>
<evidence type="ECO:0000313" key="15">
    <source>
        <dbReference type="Proteomes" id="UP000068832"/>
    </source>
</evidence>
<evidence type="ECO:0000313" key="7">
    <source>
        <dbReference type="EMBL" id="AKV77885.1"/>
    </source>
</evidence>
<evidence type="ECO:0000256" key="1">
    <source>
        <dbReference type="ARBA" id="ARBA00023239"/>
    </source>
</evidence>
<evidence type="ECO:0000313" key="6">
    <source>
        <dbReference type="EMBL" id="AKV75639.1"/>
    </source>
</evidence>
<dbReference type="EMBL" id="CP012175">
    <property type="protein sequence ID" value="AKV80130.1"/>
    <property type="molecule type" value="Genomic_DNA"/>
</dbReference>
<dbReference type="InterPro" id="IPR013785">
    <property type="entry name" value="Aldolase_TIM"/>
</dbReference>
<sequence>MRSEILERLKQAKHLQVALDFIDINDALKVAREVADLRNVIIEAGTPLVKAEGIRGLLKLREFNNIVLADTKTADAGDVEVEIALRGKSNIMTVLGAMDDSTVESAVKRAREVGIVVQADLIGVKNTVERAKELFGIGVDIVGFHIGLDVQKKRGVTVADLKEEIREAGKYGLISVAGGLSPKTIPELAELPISIYVVGGAITRSSTPRKVAEEIIKILSTSTIATR</sequence>
<dbReference type="SMART" id="SM00934">
    <property type="entry name" value="OMPdecase"/>
    <property type="match status" value="1"/>
</dbReference>
<protein>
    <submittedName>
        <fullName evidence="4">3-hexulose-6-phosphate synthase</fullName>
        <ecNumber evidence="4">4.1.2.43</ecNumber>
    </submittedName>
    <submittedName>
        <fullName evidence="5">D-arabino 3-hexulose 6-phosphate aldehyde lyase</fullName>
    </submittedName>
</protein>
<evidence type="ECO:0000313" key="10">
    <source>
        <dbReference type="Proteomes" id="UP000029084"/>
    </source>
</evidence>
<dbReference type="Proteomes" id="UP000061362">
    <property type="component" value="Chromosome"/>
</dbReference>
<name>A0A088E268_9CREN</name>
<dbReference type="OMA" id="WEQAQEW"/>
<evidence type="ECO:0000313" key="12">
    <source>
        <dbReference type="Proteomes" id="UP000061362"/>
    </source>
</evidence>
<reference evidence="9 11" key="3">
    <citation type="submission" date="2015-07" db="EMBL/GenBank/DDBJ databases">
        <title>Physiological, transcriptional responses and genome re-sequencing of acid resistant extremely thermoacidophilic Metallosphaera sedula SARC-M1.</title>
        <authorList>
            <person name="Ai C."/>
            <person name="McCarthy S."/>
            <person name="Eckrich V."/>
            <person name="Rudrappa D."/>
            <person name="Qiu G."/>
            <person name="Blum P."/>
        </authorList>
    </citation>
    <scope>NUCLEOTIDE SEQUENCE [LARGE SCALE GENOMIC DNA]</scope>
    <source>
        <strain evidence="9 11">SARC-M1</strain>
    </source>
</reference>
<evidence type="ECO:0000256" key="2">
    <source>
        <dbReference type="ARBA" id="ARBA00023277"/>
    </source>
</evidence>
<dbReference type="RefSeq" id="WP_011921372.1">
    <property type="nucleotide sequence ID" value="NZ_AP019770.1"/>
</dbReference>
<evidence type="ECO:0000313" key="8">
    <source>
        <dbReference type="EMBL" id="AKV80130.1"/>
    </source>
</evidence>
<evidence type="ECO:0000313" key="13">
    <source>
        <dbReference type="Proteomes" id="UP000062398"/>
    </source>
</evidence>
<dbReference type="Proteomes" id="UP000062398">
    <property type="component" value="Chromosome"/>
</dbReference>
<dbReference type="GO" id="GO:0019854">
    <property type="term" value="P:L-ascorbic acid catabolic process"/>
    <property type="evidence" value="ECO:0007669"/>
    <property type="project" value="TreeGrafter"/>
</dbReference>
<keyword evidence="1 4" id="KW-0456">Lyase</keyword>
<dbReference type="OrthoDB" id="15246at2157"/>
<dbReference type="PATRIC" id="fig|43687.5.peg.231"/>
<reference evidence="4 10" key="1">
    <citation type="journal article" date="2014" name="J. Bacteriol.">
        <title>Role of an Archaeal PitA Transporter in the Copper and Arsenic Resistance of Metallosphaera sedula, an Extreme Thermoacidophile.</title>
        <authorList>
            <person name="McCarthy S."/>
            <person name="Ai C."/>
            <person name="Wheaton G."/>
            <person name="Tevatia R."/>
            <person name="Eckrich V."/>
            <person name="Kelly R."/>
            <person name="Blum P."/>
        </authorList>
    </citation>
    <scope>NUCLEOTIDE SEQUENCE [LARGE SCALE GENOMIC DNA]</scope>
    <source>
        <strain evidence="4 10">CuR1</strain>
    </source>
</reference>
<dbReference type="FunFam" id="3.20.20.70:FF:000022">
    <property type="entry name" value="3-keto-L-gulonate-6-phosphate decarboxylase UlaD"/>
    <property type="match status" value="1"/>
</dbReference>
<keyword evidence="2" id="KW-0119">Carbohydrate metabolism</keyword>
<evidence type="ECO:0000313" key="9">
    <source>
        <dbReference type="EMBL" id="AKV82372.1"/>
    </source>
</evidence>
<dbReference type="EMBL" id="CP012174">
    <property type="protein sequence ID" value="AKV77885.1"/>
    <property type="molecule type" value="Genomic_DNA"/>
</dbReference>
<dbReference type="Pfam" id="PF00215">
    <property type="entry name" value="OMPdecase"/>
    <property type="match status" value="1"/>
</dbReference>
<proteinExistence type="predicted"/>
<dbReference type="CDD" id="cd04726">
    <property type="entry name" value="KGPDC_HPS"/>
    <property type="match status" value="1"/>
</dbReference>
<dbReference type="GeneID" id="91754671"/>
<evidence type="ECO:0000313" key="11">
    <source>
        <dbReference type="Proteomes" id="UP000056255"/>
    </source>
</evidence>
<dbReference type="GO" id="GO:0043801">
    <property type="term" value="F:hexulose-6-phosphate synthase activity"/>
    <property type="evidence" value="ECO:0007669"/>
    <property type="project" value="UniProtKB-EC"/>
</dbReference>
<dbReference type="EMBL" id="CP012172">
    <property type="protein sequence ID" value="AKV73395.1"/>
    <property type="molecule type" value="Genomic_DNA"/>
</dbReference>
<dbReference type="InterPro" id="IPR011060">
    <property type="entry name" value="RibuloseP-bd_barrel"/>
</dbReference>
<dbReference type="PANTHER" id="PTHR35039">
    <property type="entry name" value="3-KETO-L-GULONATE-6-PHOSPHATE DECARBOXYLASE SGBH-RELATED"/>
    <property type="match status" value="1"/>
</dbReference>
<dbReference type="GO" id="GO:0006207">
    <property type="term" value="P:'de novo' pyrimidine nucleobase biosynthetic process"/>
    <property type="evidence" value="ECO:0007669"/>
    <property type="project" value="InterPro"/>
</dbReference>
<evidence type="ECO:0000313" key="4">
    <source>
        <dbReference type="EMBL" id="AIM26391.1"/>
    </source>
</evidence>
<reference evidence="12 13" key="2">
    <citation type="journal article" date="2015" name="Genome Announc.">
        <title>Complete Genome Sequences of Evolved Arsenate-Resistant Metallosphaera sedula Strains.</title>
        <authorList>
            <person name="Ai C."/>
            <person name="McCarthy S."/>
            <person name="Schackwitz W."/>
            <person name="Martin J."/>
            <person name="Lipzen A."/>
            <person name="Blum P."/>
        </authorList>
    </citation>
    <scope>NUCLEOTIDE SEQUENCE [LARGE SCALE GENOMIC DNA]</scope>
    <source>
        <strain evidence="7 13">ARS120-1</strain>
        <strain evidence="8 12">ARS120-2</strain>
        <strain evidence="5 15">ARS50-1</strain>
        <strain evidence="6 14">ARS50-2</strain>
    </source>
</reference>
<dbReference type="SUPFAM" id="SSF51366">
    <property type="entry name" value="Ribulose-phoshate binding barrel"/>
    <property type="match status" value="1"/>
</dbReference>
<gene>
    <name evidence="4" type="ORF">HA72_0227</name>
    <name evidence="5" type="ORF">MsedA_0237</name>
    <name evidence="6" type="ORF">MsedB_0237</name>
    <name evidence="7" type="ORF">MsedC_0236</name>
    <name evidence="8" type="ORF">MsedD_0237</name>
    <name evidence="9" type="ORF">MsedE_0237</name>
</gene>
<feature type="domain" description="Orotidine 5'-phosphate decarboxylase" evidence="3">
    <location>
        <begin position="14"/>
        <end position="215"/>
    </location>
</feature>
<evidence type="ECO:0000313" key="5">
    <source>
        <dbReference type="EMBL" id="AKV73395.1"/>
    </source>
</evidence>
<dbReference type="EMBL" id="CP008822">
    <property type="protein sequence ID" value="AIM26391.1"/>
    <property type="molecule type" value="Genomic_DNA"/>
</dbReference>
<evidence type="ECO:0000259" key="3">
    <source>
        <dbReference type="SMART" id="SM00934"/>
    </source>
</evidence>
<dbReference type="EMBL" id="CP012176">
    <property type="protein sequence ID" value="AKV82372.1"/>
    <property type="molecule type" value="Genomic_DNA"/>
</dbReference>
<dbReference type="PANTHER" id="PTHR35039:SF3">
    <property type="entry name" value="3-KETO-L-GULONATE-6-PHOSPHATE DECARBOXYLASE SGBH-RELATED"/>
    <property type="match status" value="1"/>
</dbReference>
<dbReference type="Proteomes" id="UP000029084">
    <property type="component" value="Chromosome"/>
</dbReference>
<dbReference type="InterPro" id="IPR041710">
    <property type="entry name" value="HPS/KGPDC"/>
</dbReference>
<dbReference type="Gene3D" id="3.20.20.70">
    <property type="entry name" value="Aldolase class I"/>
    <property type="match status" value="1"/>
</dbReference>
<dbReference type="Proteomes" id="UP000068832">
    <property type="component" value="Chromosome"/>
</dbReference>
<organism evidence="4 10">
    <name type="scientific">Metallosphaera sedula</name>
    <dbReference type="NCBI Taxonomy" id="43687"/>
    <lineage>
        <taxon>Archaea</taxon>
        <taxon>Thermoproteota</taxon>
        <taxon>Thermoprotei</taxon>
        <taxon>Sulfolobales</taxon>
        <taxon>Sulfolobaceae</taxon>
        <taxon>Metallosphaera</taxon>
    </lineage>
</organism>
<dbReference type="Proteomes" id="UP000062475">
    <property type="component" value="Chromosome"/>
</dbReference>
<dbReference type="EMBL" id="CP012173">
    <property type="protein sequence ID" value="AKV75639.1"/>
    <property type="molecule type" value="Genomic_DNA"/>
</dbReference>
<dbReference type="Proteomes" id="UP000056255">
    <property type="component" value="Chromosome"/>
</dbReference>
<accession>A0A088E268</accession>
<dbReference type="InterPro" id="IPR001754">
    <property type="entry name" value="OMPdeCOase_dom"/>
</dbReference>
<dbReference type="EC" id="4.1.2.43" evidence="4"/>
<dbReference type="AlphaFoldDB" id="A0A088E268"/>
<evidence type="ECO:0000313" key="14">
    <source>
        <dbReference type="Proteomes" id="UP000062475"/>
    </source>
</evidence>
<dbReference type="GO" id="GO:0004590">
    <property type="term" value="F:orotidine-5'-phosphate decarboxylase activity"/>
    <property type="evidence" value="ECO:0007669"/>
    <property type="project" value="InterPro"/>
</dbReference>